<keyword evidence="1" id="KW-0732">Signal</keyword>
<evidence type="ECO:0000313" key="3">
    <source>
        <dbReference type="EMBL" id="KAL0851270.1"/>
    </source>
</evidence>
<dbReference type="InterPro" id="IPR016187">
    <property type="entry name" value="CTDL_fold"/>
</dbReference>
<dbReference type="PROSITE" id="PS50041">
    <property type="entry name" value="C_TYPE_LECTIN_2"/>
    <property type="match status" value="2"/>
</dbReference>
<protein>
    <recommendedName>
        <fullName evidence="2">C-type lectin domain-containing protein</fullName>
    </recommendedName>
</protein>
<dbReference type="InterPro" id="IPR050111">
    <property type="entry name" value="C-type_lectin/snaclec_domain"/>
</dbReference>
<dbReference type="Proteomes" id="UP001549921">
    <property type="component" value="Unassembled WGS sequence"/>
</dbReference>
<dbReference type="InterPro" id="IPR001304">
    <property type="entry name" value="C-type_lectin-like"/>
</dbReference>
<sequence>MQLGCSCIMLIIVVILLTMMCSKAQKYRVDYMWAQHFKTFYRLHDLATNWLQARQICEAEGTTLLVPDHLEEIENLKLLFSNMKAHYTGVFIGLHDQFSNGNFINLKGEPIQGTILELLWGEGRPDRANGSEHCVIMTREGLFDDKPCDAIYPFVCKIKLEQIKFNEECNNYDIGYAPEDNGKCYKFHEEPLTWHDAYLVCRSEEGNLAIINSAEEASLITKFLAEHLHSDASDPNILLVGFSDLMFPYQYRTIEGQTLDEAGYASWSPENNKVEEPEHKHCGAISRTGFLLVVDCNQPAMFICQKIINPINGYELHTDKVR</sequence>
<dbReference type="AlphaFoldDB" id="A0ABD0TPN4"/>
<accession>A0ABD0TPN4</accession>
<dbReference type="SUPFAM" id="SSF56436">
    <property type="entry name" value="C-type lectin-like"/>
    <property type="match status" value="2"/>
</dbReference>
<feature type="domain" description="C-type lectin" evidence="2">
    <location>
        <begin position="41"/>
        <end position="157"/>
    </location>
</feature>
<evidence type="ECO:0000256" key="1">
    <source>
        <dbReference type="SAM" id="SignalP"/>
    </source>
</evidence>
<feature type="chain" id="PRO_5044832672" description="C-type lectin domain-containing protein" evidence="1">
    <location>
        <begin position="25"/>
        <end position="322"/>
    </location>
</feature>
<reference evidence="3 4" key="1">
    <citation type="submission" date="2024-06" db="EMBL/GenBank/DDBJ databases">
        <title>A chromosome-level genome assembly of beet webworm, Loxostege sticticalis.</title>
        <authorList>
            <person name="Zhang Y."/>
        </authorList>
    </citation>
    <scope>NUCLEOTIDE SEQUENCE [LARGE SCALE GENOMIC DNA]</scope>
    <source>
        <strain evidence="3">AQ028</strain>
        <tissue evidence="3">Male pupae</tissue>
    </source>
</reference>
<proteinExistence type="predicted"/>
<evidence type="ECO:0000259" key="2">
    <source>
        <dbReference type="PROSITE" id="PS50041"/>
    </source>
</evidence>
<dbReference type="SMART" id="SM00034">
    <property type="entry name" value="CLECT"/>
    <property type="match status" value="2"/>
</dbReference>
<feature type="signal peptide" evidence="1">
    <location>
        <begin position="1"/>
        <end position="24"/>
    </location>
</feature>
<evidence type="ECO:0000313" key="4">
    <source>
        <dbReference type="Proteomes" id="UP001549921"/>
    </source>
</evidence>
<dbReference type="Pfam" id="PF00059">
    <property type="entry name" value="Lectin_C"/>
    <property type="match status" value="2"/>
</dbReference>
<name>A0ABD0TPN4_LOXSC</name>
<organism evidence="3 4">
    <name type="scientific">Loxostege sticticalis</name>
    <name type="common">Beet webworm moth</name>
    <dbReference type="NCBI Taxonomy" id="481309"/>
    <lineage>
        <taxon>Eukaryota</taxon>
        <taxon>Metazoa</taxon>
        <taxon>Ecdysozoa</taxon>
        <taxon>Arthropoda</taxon>
        <taxon>Hexapoda</taxon>
        <taxon>Insecta</taxon>
        <taxon>Pterygota</taxon>
        <taxon>Neoptera</taxon>
        <taxon>Endopterygota</taxon>
        <taxon>Lepidoptera</taxon>
        <taxon>Glossata</taxon>
        <taxon>Ditrysia</taxon>
        <taxon>Pyraloidea</taxon>
        <taxon>Crambidae</taxon>
        <taxon>Pyraustinae</taxon>
        <taxon>Loxostege</taxon>
    </lineage>
</organism>
<comment type="caution">
    <text evidence="3">The sequence shown here is derived from an EMBL/GenBank/DDBJ whole genome shotgun (WGS) entry which is preliminary data.</text>
</comment>
<dbReference type="PANTHER" id="PTHR22803">
    <property type="entry name" value="MANNOSE, PHOSPHOLIPASE, LECTIN RECEPTOR RELATED"/>
    <property type="match status" value="1"/>
</dbReference>
<gene>
    <name evidence="3" type="ORF">ABMA28_007105</name>
</gene>
<dbReference type="EMBL" id="JBEDNZ010000002">
    <property type="protein sequence ID" value="KAL0851270.1"/>
    <property type="molecule type" value="Genomic_DNA"/>
</dbReference>
<dbReference type="Gene3D" id="3.10.100.10">
    <property type="entry name" value="Mannose-Binding Protein A, subunit A"/>
    <property type="match status" value="2"/>
</dbReference>
<dbReference type="InterPro" id="IPR016186">
    <property type="entry name" value="C-type_lectin-like/link_sf"/>
</dbReference>
<feature type="domain" description="C-type lectin" evidence="2">
    <location>
        <begin position="180"/>
        <end position="305"/>
    </location>
</feature>
<dbReference type="CDD" id="cd00037">
    <property type="entry name" value="CLECT"/>
    <property type="match status" value="2"/>
</dbReference>